<dbReference type="AlphaFoldDB" id="A0A9D2A8W0"/>
<gene>
    <name evidence="3" type="ORF">H9871_12155</name>
</gene>
<comment type="caution">
    <text evidence="3">The sequence shown here is derived from an EMBL/GenBank/DDBJ whole genome shotgun (WGS) entry which is preliminary data.</text>
</comment>
<organism evidence="3 4">
    <name type="scientific">Candidatus Nesterenkonia stercoripullorum</name>
    <dbReference type="NCBI Taxonomy" id="2838701"/>
    <lineage>
        <taxon>Bacteria</taxon>
        <taxon>Bacillati</taxon>
        <taxon>Actinomycetota</taxon>
        <taxon>Actinomycetes</taxon>
        <taxon>Micrococcales</taxon>
        <taxon>Micrococcaceae</taxon>
        <taxon>Nesterenkonia</taxon>
    </lineage>
</organism>
<evidence type="ECO:0000313" key="3">
    <source>
        <dbReference type="EMBL" id="HIX00881.1"/>
    </source>
</evidence>
<reference evidence="3" key="1">
    <citation type="journal article" date="2021" name="PeerJ">
        <title>Extensive microbial diversity within the chicken gut microbiome revealed by metagenomics and culture.</title>
        <authorList>
            <person name="Gilroy R."/>
            <person name="Ravi A."/>
            <person name="Getino M."/>
            <person name="Pursley I."/>
            <person name="Horton D.L."/>
            <person name="Alikhan N.F."/>
            <person name="Baker D."/>
            <person name="Gharbi K."/>
            <person name="Hall N."/>
            <person name="Watson M."/>
            <person name="Adriaenssens E.M."/>
            <person name="Foster-Nyarko E."/>
            <person name="Jarju S."/>
            <person name="Secka A."/>
            <person name="Antonio M."/>
            <person name="Oren A."/>
            <person name="Chaudhuri R.R."/>
            <person name="La Ragione R."/>
            <person name="Hildebrand F."/>
            <person name="Pallen M.J."/>
        </authorList>
    </citation>
    <scope>NUCLEOTIDE SEQUENCE</scope>
    <source>
        <strain evidence="3">ChiHejej3B27-3195</strain>
    </source>
</reference>
<feature type="transmembrane region" description="Helical" evidence="2">
    <location>
        <begin position="187"/>
        <end position="207"/>
    </location>
</feature>
<evidence type="ECO:0000313" key="4">
    <source>
        <dbReference type="Proteomes" id="UP000824151"/>
    </source>
</evidence>
<evidence type="ECO:0000256" key="1">
    <source>
        <dbReference type="SAM" id="MobiDB-lite"/>
    </source>
</evidence>
<feature type="compositionally biased region" description="Low complexity" evidence="1">
    <location>
        <begin position="222"/>
        <end position="254"/>
    </location>
</feature>
<feature type="region of interest" description="Disordered" evidence="1">
    <location>
        <begin position="209"/>
        <end position="305"/>
    </location>
</feature>
<feature type="compositionally biased region" description="Low complexity" evidence="1">
    <location>
        <begin position="275"/>
        <end position="289"/>
    </location>
</feature>
<dbReference type="EMBL" id="DXGD01000450">
    <property type="protein sequence ID" value="HIX00881.1"/>
    <property type="molecule type" value="Genomic_DNA"/>
</dbReference>
<feature type="compositionally biased region" description="Basic and acidic residues" evidence="1">
    <location>
        <begin position="290"/>
        <end position="305"/>
    </location>
</feature>
<keyword evidence="2" id="KW-1133">Transmembrane helix</keyword>
<reference evidence="3" key="2">
    <citation type="submission" date="2021-04" db="EMBL/GenBank/DDBJ databases">
        <authorList>
            <person name="Gilroy R."/>
        </authorList>
    </citation>
    <scope>NUCLEOTIDE SEQUENCE</scope>
    <source>
        <strain evidence="3">ChiHejej3B27-3195</strain>
    </source>
</reference>
<keyword evidence="2" id="KW-0472">Membrane</keyword>
<accession>A0A9D2A8W0</accession>
<proteinExistence type="predicted"/>
<dbReference type="Proteomes" id="UP000824151">
    <property type="component" value="Unassembled WGS sequence"/>
</dbReference>
<evidence type="ECO:0000256" key="2">
    <source>
        <dbReference type="SAM" id="Phobius"/>
    </source>
</evidence>
<sequence>MFGKKKKRNHSWEHKVLAGVESAVDWSAPKLGAAADWAEGAYRKGAPKVQDASGRAFEAVQSGASVAGSKAKELSSKAGDGLVGQFDKLPPEAKSEVKKALKKYDETKAQITNEYVPAASAKLGGYADKTAALIHKAEVDPRIEKALIKATGDKKIVKKLRKNSERYAKDAAKTLKKQQKSKSRKKGLLVFGLVAAGVTAGVAAWRASRPVEDPWKKPAPVQSSPAQTSTASSRPAAAQSSSAPKPAGGPAAQAETNSAATPQAPKPSAPTPEKSGTTSGSAAQSTSTTEPKDTTKEVPKPKPAT</sequence>
<protein>
    <submittedName>
        <fullName evidence="3">Uncharacterized protein</fullName>
    </submittedName>
</protein>
<name>A0A9D2A8W0_9MICC</name>
<keyword evidence="2" id="KW-0812">Transmembrane</keyword>